<name>A0A067EC18_CITSI</name>
<evidence type="ECO:0000313" key="2">
    <source>
        <dbReference type="Proteomes" id="UP000027120"/>
    </source>
</evidence>
<dbReference type="Proteomes" id="UP000027120">
    <property type="component" value="Unassembled WGS sequence"/>
</dbReference>
<proteinExistence type="predicted"/>
<accession>A0A067EC18</accession>
<evidence type="ECO:0000313" key="1">
    <source>
        <dbReference type="EMBL" id="KDO48747.1"/>
    </source>
</evidence>
<reference evidence="1 2" key="1">
    <citation type="submission" date="2014-04" db="EMBL/GenBank/DDBJ databases">
        <authorList>
            <consortium name="International Citrus Genome Consortium"/>
            <person name="Gmitter F."/>
            <person name="Chen C."/>
            <person name="Farmerie W."/>
            <person name="Harkins T."/>
            <person name="Desany B."/>
            <person name="Mohiuddin M."/>
            <person name="Kodira C."/>
            <person name="Borodovsky M."/>
            <person name="Lomsadze A."/>
            <person name="Burns P."/>
            <person name="Jenkins J."/>
            <person name="Prochnik S."/>
            <person name="Shu S."/>
            <person name="Chapman J."/>
            <person name="Pitluck S."/>
            <person name="Schmutz J."/>
            <person name="Rokhsar D."/>
        </authorList>
    </citation>
    <scope>NUCLEOTIDE SEQUENCE</scope>
</reference>
<sequence length="114" mass="13161">MEENFLITETLFSCPQIKFEYEAKYQMQIYGLLSERQSSMLSVVWVQVIGASSSSSTHNRLPSCSPRYLFHMHVLIKLFLGYITWINSCSLATQATKLHKLIPTKIIFLHEIFG</sequence>
<protein>
    <submittedName>
        <fullName evidence="1">Uncharacterized protein</fullName>
    </submittedName>
</protein>
<gene>
    <name evidence="1" type="ORF">CISIN_1g041293mg</name>
</gene>
<dbReference type="EMBL" id="KK785133">
    <property type="protein sequence ID" value="KDO48747.1"/>
    <property type="molecule type" value="Genomic_DNA"/>
</dbReference>
<dbReference type="AlphaFoldDB" id="A0A067EC18"/>
<keyword evidence="2" id="KW-1185">Reference proteome</keyword>
<organism evidence="1 2">
    <name type="scientific">Citrus sinensis</name>
    <name type="common">Sweet orange</name>
    <name type="synonym">Citrus aurantium var. sinensis</name>
    <dbReference type="NCBI Taxonomy" id="2711"/>
    <lineage>
        <taxon>Eukaryota</taxon>
        <taxon>Viridiplantae</taxon>
        <taxon>Streptophyta</taxon>
        <taxon>Embryophyta</taxon>
        <taxon>Tracheophyta</taxon>
        <taxon>Spermatophyta</taxon>
        <taxon>Magnoliopsida</taxon>
        <taxon>eudicotyledons</taxon>
        <taxon>Gunneridae</taxon>
        <taxon>Pentapetalae</taxon>
        <taxon>rosids</taxon>
        <taxon>malvids</taxon>
        <taxon>Sapindales</taxon>
        <taxon>Rutaceae</taxon>
        <taxon>Aurantioideae</taxon>
        <taxon>Citrus</taxon>
    </lineage>
</organism>